<dbReference type="SMART" id="SM00614">
    <property type="entry name" value="ZnF_BED"/>
    <property type="match status" value="1"/>
</dbReference>
<evidence type="ECO:0000313" key="7">
    <source>
        <dbReference type="EnsemblMetazoa" id="tetur14g04213.1"/>
    </source>
</evidence>
<accession>A0A158P559</accession>
<dbReference type="GO" id="GO:0005634">
    <property type="term" value="C:nucleus"/>
    <property type="evidence" value="ECO:0007669"/>
    <property type="project" value="UniProtKB-SubCell"/>
</dbReference>
<dbReference type="InterPro" id="IPR012337">
    <property type="entry name" value="RNaseH-like_sf"/>
</dbReference>
<keyword evidence="8" id="KW-1185">Reference proteome</keyword>
<dbReference type="PANTHER" id="PTHR46481:SF10">
    <property type="entry name" value="ZINC FINGER BED DOMAIN-CONTAINING PROTEIN 39"/>
    <property type="match status" value="1"/>
</dbReference>
<evidence type="ECO:0000313" key="8">
    <source>
        <dbReference type="Proteomes" id="UP000015104"/>
    </source>
</evidence>
<dbReference type="PANTHER" id="PTHR46481">
    <property type="entry name" value="ZINC FINGER BED DOMAIN-CONTAINING PROTEIN 4"/>
    <property type="match status" value="1"/>
</dbReference>
<gene>
    <name evidence="7" type="primary">107365366</name>
</gene>
<dbReference type="GO" id="GO:0008270">
    <property type="term" value="F:zinc ion binding"/>
    <property type="evidence" value="ECO:0007669"/>
    <property type="project" value="UniProtKB-KW"/>
</dbReference>
<evidence type="ECO:0000256" key="2">
    <source>
        <dbReference type="ARBA" id="ARBA00022723"/>
    </source>
</evidence>
<comment type="subcellular location">
    <subcellularLocation>
        <location evidence="1">Nucleus</location>
    </subcellularLocation>
</comment>
<keyword evidence="3" id="KW-0863">Zinc-finger</keyword>
<dbReference type="EnsemblMetazoa" id="tetur14g04213.1">
    <property type="protein sequence ID" value="tetur14g04213.1"/>
    <property type="gene ID" value="tetur14g04213"/>
</dbReference>
<dbReference type="KEGG" id="tut:107365366"/>
<evidence type="ECO:0000256" key="3">
    <source>
        <dbReference type="ARBA" id="ARBA00022771"/>
    </source>
</evidence>
<dbReference type="SUPFAM" id="SSF140996">
    <property type="entry name" value="Hermes dimerisation domain"/>
    <property type="match status" value="1"/>
</dbReference>
<dbReference type="InterPro" id="IPR052035">
    <property type="entry name" value="ZnF_BED_domain_contain"/>
</dbReference>
<evidence type="ECO:0000256" key="4">
    <source>
        <dbReference type="ARBA" id="ARBA00022833"/>
    </source>
</evidence>
<protein>
    <recommendedName>
        <fullName evidence="6">HAT C-terminal dimerisation domain-containing protein</fullName>
    </recommendedName>
</protein>
<reference evidence="7" key="2">
    <citation type="submission" date="2016-04" db="UniProtKB">
        <authorList>
            <consortium name="EnsemblMetazoa"/>
        </authorList>
    </citation>
    <scope>IDENTIFICATION</scope>
</reference>
<dbReference type="InterPro" id="IPR008906">
    <property type="entry name" value="HATC_C_dom"/>
</dbReference>
<name>A0A158P559_TETUR</name>
<feature type="domain" description="HAT C-terminal dimerisation" evidence="6">
    <location>
        <begin position="512"/>
        <end position="566"/>
    </location>
</feature>
<dbReference type="EMBL" id="CAEY01000199">
    <property type="status" value="NOT_ANNOTATED_CDS"/>
    <property type="molecule type" value="Genomic_DNA"/>
</dbReference>
<keyword evidence="5" id="KW-0539">Nucleus</keyword>
<dbReference type="Pfam" id="PF05699">
    <property type="entry name" value="Dimer_Tnp_hAT"/>
    <property type="match status" value="1"/>
</dbReference>
<keyword evidence="2" id="KW-0479">Metal-binding</keyword>
<sequence>MKRKSDIWTHFTLDKVNKFGECNTCGKKLKYCGSSTSFWRHASMHGLFNSDDNDEGSNEASDSGQLTIPEVLDLMDESSKKCVKFKDDLCSLIVTCGLPFSVVEKPGFELFFKRNLPRGKLPSRFTIKNDVLKKFEVVKLHLIAKFANVDSFALTFDSWTEPFNNRGYLGVTLHFLLLNQLQSQIIAVKEHKSTHSAHNIVDMLETILCSWNIAKEKIVCCTTDNGANMKLAVDLFLGPKKHVPCFAHTLNLCVKEAIEKSNSFSSIVDKVKAIVTFIKHSSTASQILAQAQTDEVQKLKLKQAVVTRWNSIYLMLERFVKLNVHVYAILTQFSRAPGMVNQTEITAIVEALELLKPFYEATEELSSDTKTTISKIIPMVNLIDKRLSSFDCSSEITRKLKQELLKAFNNRFGNIESSKLHAMATILDPRFKRNDFQSIIKATEAVNLINRELSSIQRNNLNDFDLDEPHHEGLWSLRNIRQSEFTQNGYPLDESFRLYLNNKLSNLHDCPITIWLNLKQLNSSLSDLALKYLIIPATSVPSERVFSKAGHLVGKERSSLDPKLVEEDYY</sequence>
<dbReference type="AlphaFoldDB" id="A0A158P559"/>
<proteinExistence type="predicted"/>
<reference evidence="8" key="1">
    <citation type="submission" date="2011-08" db="EMBL/GenBank/DDBJ databases">
        <authorList>
            <person name="Rombauts S."/>
        </authorList>
    </citation>
    <scope>NUCLEOTIDE SEQUENCE</scope>
    <source>
        <strain evidence="8">London</strain>
    </source>
</reference>
<dbReference type="Proteomes" id="UP000015104">
    <property type="component" value="Unassembled WGS sequence"/>
</dbReference>
<organism evidence="7 8">
    <name type="scientific">Tetranychus urticae</name>
    <name type="common">Two-spotted spider mite</name>
    <dbReference type="NCBI Taxonomy" id="32264"/>
    <lineage>
        <taxon>Eukaryota</taxon>
        <taxon>Metazoa</taxon>
        <taxon>Ecdysozoa</taxon>
        <taxon>Arthropoda</taxon>
        <taxon>Chelicerata</taxon>
        <taxon>Arachnida</taxon>
        <taxon>Acari</taxon>
        <taxon>Acariformes</taxon>
        <taxon>Trombidiformes</taxon>
        <taxon>Prostigmata</taxon>
        <taxon>Eleutherengona</taxon>
        <taxon>Raphignathae</taxon>
        <taxon>Tetranychoidea</taxon>
        <taxon>Tetranychidae</taxon>
        <taxon>Tetranychus</taxon>
    </lineage>
</organism>
<dbReference type="GO" id="GO:0046983">
    <property type="term" value="F:protein dimerization activity"/>
    <property type="evidence" value="ECO:0007669"/>
    <property type="project" value="InterPro"/>
</dbReference>
<evidence type="ECO:0000256" key="5">
    <source>
        <dbReference type="ARBA" id="ARBA00023242"/>
    </source>
</evidence>
<keyword evidence="4" id="KW-0862">Zinc</keyword>
<dbReference type="OrthoDB" id="6516553at2759"/>
<dbReference type="SUPFAM" id="SSF53098">
    <property type="entry name" value="Ribonuclease H-like"/>
    <property type="match status" value="1"/>
</dbReference>
<dbReference type="OMA" id="DEWNIDY"/>
<evidence type="ECO:0000259" key="6">
    <source>
        <dbReference type="Pfam" id="PF05699"/>
    </source>
</evidence>
<evidence type="ECO:0000256" key="1">
    <source>
        <dbReference type="ARBA" id="ARBA00004123"/>
    </source>
</evidence>